<dbReference type="GO" id="GO:0051607">
    <property type="term" value="P:defense response to virus"/>
    <property type="evidence" value="ECO:0007669"/>
    <property type="project" value="UniProtKB-KW"/>
</dbReference>
<dbReference type="EMBL" id="JAAC01000184">
    <property type="protein sequence ID" value="KDE61454.1"/>
    <property type="molecule type" value="Genomic_DNA"/>
</dbReference>
<dbReference type="Proteomes" id="UP000027473">
    <property type="component" value="Unassembled WGS sequence"/>
</dbReference>
<dbReference type="InterPro" id="IPR005510">
    <property type="entry name" value="Csm4"/>
</dbReference>
<gene>
    <name evidence="5" type="ORF">FUSO3_10040</name>
</gene>
<accession>A0AB73BUB6</accession>
<evidence type="ECO:0000256" key="2">
    <source>
        <dbReference type="ARBA" id="ARBA00016109"/>
    </source>
</evidence>
<dbReference type="AlphaFoldDB" id="A0AB73BUB6"/>
<organism evidence="5 6">
    <name type="scientific">Fusobacterium necrophorum BL</name>
    <dbReference type="NCBI Taxonomy" id="1441732"/>
    <lineage>
        <taxon>Bacteria</taxon>
        <taxon>Fusobacteriati</taxon>
        <taxon>Fusobacteriota</taxon>
        <taxon>Fusobacteriia</taxon>
        <taxon>Fusobacteriales</taxon>
        <taxon>Fusobacteriaceae</taxon>
        <taxon>Fusobacterium</taxon>
    </lineage>
</organism>
<evidence type="ECO:0000256" key="4">
    <source>
        <dbReference type="ARBA" id="ARBA00023118"/>
    </source>
</evidence>
<dbReference type="RefSeq" id="WP_035934011.1">
    <property type="nucleotide sequence ID" value="NZ_JAAC01000184.1"/>
</dbReference>
<evidence type="ECO:0000313" key="5">
    <source>
        <dbReference type="EMBL" id="KDE61454.1"/>
    </source>
</evidence>
<evidence type="ECO:0000256" key="1">
    <source>
        <dbReference type="ARBA" id="ARBA00005772"/>
    </source>
</evidence>
<proteinExistence type="inferred from homology"/>
<dbReference type="NCBIfam" id="TIGR01903">
    <property type="entry name" value="cas5_csm4"/>
    <property type="match status" value="1"/>
</dbReference>
<reference evidence="5 6" key="1">
    <citation type="submission" date="2014-01" db="EMBL/GenBank/DDBJ databases">
        <title>Comparative genomics of Fusobacterium necrophorum wild isolates.</title>
        <authorList>
            <person name="Kittichotirat W."/>
            <person name="Bumgarner R.E."/>
            <person name="Lawrence P."/>
        </authorList>
    </citation>
    <scope>NUCLEOTIDE SEQUENCE [LARGE SCALE GENOMIC DNA]</scope>
    <source>
        <strain evidence="5 6">BL</strain>
    </source>
</reference>
<evidence type="ECO:0000313" key="6">
    <source>
        <dbReference type="Proteomes" id="UP000027473"/>
    </source>
</evidence>
<comment type="similarity">
    <text evidence="1">Belongs to the CRISPR-associated Csm4 family.</text>
</comment>
<comment type="caution">
    <text evidence="5">The sequence shown here is derived from an EMBL/GenBank/DDBJ whole genome shotgun (WGS) entry which is preliminary data.</text>
</comment>
<evidence type="ECO:0000256" key="3">
    <source>
        <dbReference type="ARBA" id="ARBA00022884"/>
    </source>
</evidence>
<sequence>MQYAIYCWKIKALSSYLTPWQSDTIYGHIFWAISLLEGEEELKKIIREFEEKNPPFIVSNGFTENSYPLLQKESIERNFTLECQKKFKKSMVDTVRTLKKIHKISFVSLDDFNVLRGKMKNSDFIQEKLWLQVEQEEKKKQKKRELESITYHNVINRTSGSTKDNALFTQKEYTSSENLCIFIKLREDFPIDRINKYLHWIEETGYGKKISTGKGQISRVSFEKFEGFQKIENANAFVVLSNYIPEEGDYEREEHLEVLTKIPKLASDYTKNTVPFKKTFSCFTPGSLFYGQKREIVGKVLKDIHVDKNIIQVGIPFTLEVELPCQK</sequence>
<name>A0AB73BUB6_9FUSO</name>
<keyword evidence="3" id="KW-0694">RNA-binding</keyword>
<protein>
    <recommendedName>
        <fullName evidence="2">CRISPR system Cms protein Csm4</fullName>
    </recommendedName>
</protein>
<keyword evidence="4" id="KW-0051">Antiviral defense</keyword>
<dbReference type="GO" id="GO:0003723">
    <property type="term" value="F:RNA binding"/>
    <property type="evidence" value="ECO:0007669"/>
    <property type="project" value="UniProtKB-KW"/>
</dbReference>